<keyword evidence="2" id="KW-1185">Reference proteome</keyword>
<dbReference type="EMBL" id="JADRCR010000005">
    <property type="protein sequence ID" value="MBK5144382.1"/>
    <property type="molecule type" value="Genomic_DNA"/>
</dbReference>
<name>A0ABS1IRL1_9GAMM</name>
<evidence type="ECO:0000313" key="1">
    <source>
        <dbReference type="EMBL" id="MBK5144382.1"/>
    </source>
</evidence>
<accession>A0ABS1IRL1</accession>
<evidence type="ECO:0000313" key="2">
    <source>
        <dbReference type="Proteomes" id="UP001296921"/>
    </source>
</evidence>
<gene>
    <name evidence="1" type="ORF">I2494_11735</name>
</gene>
<organism evidence="1 2">
    <name type="scientific">Limnobaculum allomyrinae</name>
    <dbReference type="NCBI Taxonomy" id="2791986"/>
    <lineage>
        <taxon>Bacteria</taxon>
        <taxon>Pseudomonadati</taxon>
        <taxon>Pseudomonadota</taxon>
        <taxon>Gammaproteobacteria</taxon>
        <taxon>Enterobacterales</taxon>
        <taxon>Budviciaceae</taxon>
        <taxon>Limnobaculum</taxon>
    </lineage>
</organism>
<protein>
    <submittedName>
        <fullName evidence="1">Uncharacterized protein</fullName>
    </submittedName>
</protein>
<sequence length="156" mass="18660">MYWQEKIHHLKQHYPAPQFNDPFWRGKNIIATIAQTFFHFSHEDIYSHKLDATKIKNRELIKTCPTITLYQEEMVKLPESVNYWLLLMNPPMGAECQIYDCQKNALRELLYLSSGVPEPQFYLIDKKYQWLVFFDVNRQQDVVTIYKSGQQPTIWG</sequence>
<proteinExistence type="predicted"/>
<dbReference type="RefSeq" id="WP_218466839.1">
    <property type="nucleotide sequence ID" value="NZ_JADRCR010000005.1"/>
</dbReference>
<reference evidence="1 2" key="1">
    <citation type="submission" date="2020-11" db="EMBL/GenBank/DDBJ databases">
        <title>Insectihabitans protaetiae gen. nov. sp. nov. and Insectihabitans allomyrinae sp. nov., isolated from larvae of Protaetia brevitarsis seulensis and Allomyrina dichotoma, respectively.</title>
        <authorList>
            <person name="Lee S.D."/>
            <person name="Byeon Y.-S."/>
            <person name="Kim S.-M."/>
            <person name="Yang H.L."/>
            <person name="Kim I.S."/>
        </authorList>
    </citation>
    <scope>NUCLEOTIDE SEQUENCE [LARGE SCALE GENOMIC DNA]</scope>
    <source>
        <strain evidence="1 2">BWR-B9</strain>
    </source>
</reference>
<comment type="caution">
    <text evidence="1">The sequence shown here is derived from an EMBL/GenBank/DDBJ whole genome shotgun (WGS) entry which is preliminary data.</text>
</comment>
<dbReference type="Proteomes" id="UP001296921">
    <property type="component" value="Unassembled WGS sequence"/>
</dbReference>